<dbReference type="AlphaFoldDB" id="A0AAD1SC37"/>
<dbReference type="EMBL" id="OW240916">
    <property type="protein sequence ID" value="CAH2297007.1"/>
    <property type="molecule type" value="Genomic_DNA"/>
</dbReference>
<gene>
    <name evidence="1" type="ORF">PECUL_23A037637</name>
</gene>
<organism evidence="1 2">
    <name type="scientific">Pelobates cultripes</name>
    <name type="common">Western spadefoot toad</name>
    <dbReference type="NCBI Taxonomy" id="61616"/>
    <lineage>
        <taxon>Eukaryota</taxon>
        <taxon>Metazoa</taxon>
        <taxon>Chordata</taxon>
        <taxon>Craniata</taxon>
        <taxon>Vertebrata</taxon>
        <taxon>Euteleostomi</taxon>
        <taxon>Amphibia</taxon>
        <taxon>Batrachia</taxon>
        <taxon>Anura</taxon>
        <taxon>Pelobatoidea</taxon>
        <taxon>Pelobatidae</taxon>
        <taxon>Pelobates</taxon>
    </lineage>
</organism>
<reference evidence="1" key="1">
    <citation type="submission" date="2022-03" db="EMBL/GenBank/DDBJ databases">
        <authorList>
            <person name="Alioto T."/>
            <person name="Alioto T."/>
            <person name="Gomez Garrido J."/>
        </authorList>
    </citation>
    <scope>NUCLEOTIDE SEQUENCE</scope>
</reference>
<protein>
    <submittedName>
        <fullName evidence="1">Uncharacterized protein</fullName>
    </submittedName>
</protein>
<accession>A0AAD1SC37</accession>
<keyword evidence="2" id="KW-1185">Reference proteome</keyword>
<dbReference type="Proteomes" id="UP001295444">
    <property type="component" value="Chromosome 05"/>
</dbReference>
<evidence type="ECO:0000313" key="1">
    <source>
        <dbReference type="EMBL" id="CAH2297007.1"/>
    </source>
</evidence>
<name>A0AAD1SC37_PELCU</name>
<evidence type="ECO:0000313" key="2">
    <source>
        <dbReference type="Proteomes" id="UP001295444"/>
    </source>
</evidence>
<proteinExistence type="predicted"/>
<sequence>MQIEAWERLEAVHCSLRAPVCFLISGIKRFGDYPFRNNSPGEKLGVNFEGNSFVWMLMELVASWENYLWEGMLVLRRLVLHKGFSPPTEPGKWILLQNQCVEVAVIFGYLAV</sequence>